<dbReference type="Pfam" id="PF02518">
    <property type="entry name" value="HATPase_c"/>
    <property type="match status" value="1"/>
</dbReference>
<keyword evidence="10 11" id="KW-0472">Membrane</keyword>
<dbReference type="SMART" id="SM00388">
    <property type="entry name" value="HisKA"/>
    <property type="match status" value="1"/>
</dbReference>
<evidence type="ECO:0000313" key="14">
    <source>
        <dbReference type="Proteomes" id="UP000001929"/>
    </source>
</evidence>
<sequence>MNGAQKDEKADLPKSRPVAGWMTRRYLLALSLIALLALSGYLTFDKLAAQHDRTLGLVNISGRQRMLSQRTALYAERLVRDDCPEPVDVCHRILGEATDLLEDSHRALTRGSAEMGLPVAKSPEIRALYFDGAPSLDQRMTDYLAALRQILTATRAGDDTLALDAYRRVVRESSGPLLDDLDRLVARHQSEGEAALEHLDRAESAILALTLLTLLLEIVLIFRPMVTQIHRQFAALDHMTAALRRSRDGLEDIVEQRTADIDRARAEAVKASHSKSRFLAAAGHDLMQPLEGAMMYAGALGRQAETDRARQAVAELKNAHQAMSRLIRSILEISKLDCGAVEPLPRVFALGPLLDQLVGEVQPQAQAKGLRVRRVWTSARLETDPLLLERILRNLLANALRHTHKGGIVLGVRRRADGLDIAVADSGIGIAAQNLGRIFEAFIQIDGGQLDRSEGLGLGLAIVDRLSRLLGLDVSVRSRLGKGTVFSLHIPSGALADDR</sequence>
<dbReference type="InterPro" id="IPR005467">
    <property type="entry name" value="His_kinase_dom"/>
</dbReference>
<dbReference type="EnsemblBacteria" id="ABC22858">
    <property type="protein sequence ID" value="ABC22858"/>
    <property type="gene ID" value="Rru_A2058"/>
</dbReference>
<dbReference type="PATRIC" id="fig|269796.9.peg.2147"/>
<dbReference type="EMBL" id="CP000230">
    <property type="protein sequence ID" value="ABC22858.1"/>
    <property type="molecule type" value="Genomic_DNA"/>
</dbReference>
<dbReference type="InterPro" id="IPR029095">
    <property type="entry name" value="NarX-like_N"/>
</dbReference>
<feature type="transmembrane region" description="Helical" evidence="11">
    <location>
        <begin position="26"/>
        <end position="44"/>
    </location>
</feature>
<dbReference type="KEGG" id="rru:Rru_A2058"/>
<feature type="domain" description="Histidine kinase" evidence="12">
    <location>
        <begin position="281"/>
        <end position="494"/>
    </location>
</feature>
<evidence type="ECO:0000256" key="10">
    <source>
        <dbReference type="ARBA" id="ARBA00023136"/>
    </source>
</evidence>
<dbReference type="eggNOG" id="COG0642">
    <property type="taxonomic scope" value="Bacteria"/>
</dbReference>
<reference evidence="13 14" key="1">
    <citation type="journal article" date="2011" name="Stand. Genomic Sci.">
        <title>Complete genome sequence of Rhodospirillum rubrum type strain (S1).</title>
        <authorList>
            <person name="Munk A.C."/>
            <person name="Copeland A."/>
            <person name="Lucas S."/>
            <person name="Lapidus A."/>
            <person name="Del Rio T.G."/>
            <person name="Barry K."/>
            <person name="Detter J.C."/>
            <person name="Hammon N."/>
            <person name="Israni S."/>
            <person name="Pitluck S."/>
            <person name="Brettin T."/>
            <person name="Bruce D."/>
            <person name="Han C."/>
            <person name="Tapia R."/>
            <person name="Gilna P."/>
            <person name="Schmutz J."/>
            <person name="Larimer F."/>
            <person name="Land M."/>
            <person name="Kyrpides N.C."/>
            <person name="Mavromatis K."/>
            <person name="Richardson P."/>
            <person name="Rohde M."/>
            <person name="Goker M."/>
            <person name="Klenk H.P."/>
            <person name="Zhang Y."/>
            <person name="Roberts G.P."/>
            <person name="Reslewic S."/>
            <person name="Schwartz D.C."/>
        </authorList>
    </citation>
    <scope>NUCLEOTIDE SEQUENCE [LARGE SCALE GENOMIC DNA]</scope>
    <source>
        <strain evidence="14">ATCC 11170 / ATH 1.1.1 / DSM 467 / LMG 4362 / NCIMB 8255 / S1</strain>
    </source>
</reference>
<dbReference type="Pfam" id="PF13675">
    <property type="entry name" value="PilJ"/>
    <property type="match status" value="1"/>
</dbReference>
<protein>
    <recommendedName>
        <fullName evidence="3">histidine kinase</fullName>
        <ecNumber evidence="3">2.7.13.3</ecNumber>
    </recommendedName>
</protein>
<name>Q2RSN7_RHORT</name>
<dbReference type="PANTHER" id="PTHR43711:SF26">
    <property type="entry name" value="SENSOR HISTIDINE KINASE RCSC"/>
    <property type="match status" value="1"/>
</dbReference>
<keyword evidence="6 11" id="KW-0812">Transmembrane</keyword>
<dbReference type="PRINTS" id="PR00344">
    <property type="entry name" value="BCTRLSENSOR"/>
</dbReference>
<keyword evidence="4" id="KW-0597">Phosphoprotein</keyword>
<comment type="subcellular location">
    <subcellularLocation>
        <location evidence="2">Membrane</location>
        <topology evidence="2">Multi-pass membrane protein</topology>
    </subcellularLocation>
</comment>
<dbReference type="Gene3D" id="1.10.287.130">
    <property type="match status" value="1"/>
</dbReference>
<organism evidence="13 14">
    <name type="scientific">Rhodospirillum rubrum (strain ATCC 11170 / ATH 1.1.1 / DSM 467 / LMG 4362 / NCIMB 8255 / S1)</name>
    <dbReference type="NCBI Taxonomy" id="269796"/>
    <lineage>
        <taxon>Bacteria</taxon>
        <taxon>Pseudomonadati</taxon>
        <taxon>Pseudomonadota</taxon>
        <taxon>Alphaproteobacteria</taxon>
        <taxon>Rhodospirillales</taxon>
        <taxon>Rhodospirillaceae</taxon>
        <taxon>Rhodospirillum</taxon>
    </lineage>
</organism>
<dbReference type="PANTHER" id="PTHR43711">
    <property type="entry name" value="TWO-COMPONENT HISTIDINE KINASE"/>
    <property type="match status" value="1"/>
</dbReference>
<gene>
    <name evidence="13" type="ordered locus">Rru_A2058</name>
</gene>
<evidence type="ECO:0000256" key="6">
    <source>
        <dbReference type="ARBA" id="ARBA00022692"/>
    </source>
</evidence>
<dbReference type="InterPro" id="IPR036097">
    <property type="entry name" value="HisK_dim/P_sf"/>
</dbReference>
<keyword evidence="9" id="KW-0902">Two-component regulatory system</keyword>
<dbReference type="Gene3D" id="3.30.565.10">
    <property type="entry name" value="Histidine kinase-like ATPase, C-terminal domain"/>
    <property type="match status" value="1"/>
</dbReference>
<dbReference type="SMART" id="SM00387">
    <property type="entry name" value="HATPase_c"/>
    <property type="match status" value="1"/>
</dbReference>
<dbReference type="InterPro" id="IPR003594">
    <property type="entry name" value="HATPase_dom"/>
</dbReference>
<dbReference type="PROSITE" id="PS50109">
    <property type="entry name" value="HIS_KIN"/>
    <property type="match status" value="1"/>
</dbReference>
<keyword evidence="14" id="KW-1185">Reference proteome</keyword>
<evidence type="ECO:0000256" key="7">
    <source>
        <dbReference type="ARBA" id="ARBA00022777"/>
    </source>
</evidence>
<keyword evidence="8 11" id="KW-1133">Transmembrane helix</keyword>
<dbReference type="InterPro" id="IPR004358">
    <property type="entry name" value="Sig_transdc_His_kin-like_C"/>
</dbReference>
<dbReference type="CDD" id="cd00082">
    <property type="entry name" value="HisKA"/>
    <property type="match status" value="1"/>
</dbReference>
<dbReference type="GO" id="GO:0016020">
    <property type="term" value="C:membrane"/>
    <property type="evidence" value="ECO:0007669"/>
    <property type="project" value="UniProtKB-SubCell"/>
</dbReference>
<dbReference type="EC" id="2.7.13.3" evidence="3"/>
<accession>Q2RSN7</accession>
<evidence type="ECO:0000256" key="8">
    <source>
        <dbReference type="ARBA" id="ARBA00022989"/>
    </source>
</evidence>
<dbReference type="InterPro" id="IPR003661">
    <property type="entry name" value="HisK_dim/P_dom"/>
</dbReference>
<dbReference type="SUPFAM" id="SSF47384">
    <property type="entry name" value="Homodimeric domain of signal transducing histidine kinase"/>
    <property type="match status" value="1"/>
</dbReference>
<dbReference type="STRING" id="269796.Rru_A2058"/>
<evidence type="ECO:0000313" key="13">
    <source>
        <dbReference type="EMBL" id="ABC22858.1"/>
    </source>
</evidence>
<evidence type="ECO:0000256" key="5">
    <source>
        <dbReference type="ARBA" id="ARBA00022679"/>
    </source>
</evidence>
<dbReference type="Proteomes" id="UP000001929">
    <property type="component" value="Chromosome"/>
</dbReference>
<evidence type="ECO:0000259" key="12">
    <source>
        <dbReference type="PROSITE" id="PS50109"/>
    </source>
</evidence>
<dbReference type="PhylomeDB" id="Q2RSN7"/>
<dbReference type="Pfam" id="PF00512">
    <property type="entry name" value="HisKA"/>
    <property type="match status" value="1"/>
</dbReference>
<keyword evidence="5 13" id="KW-0808">Transferase</keyword>
<evidence type="ECO:0000256" key="11">
    <source>
        <dbReference type="SAM" id="Phobius"/>
    </source>
</evidence>
<dbReference type="SUPFAM" id="SSF55874">
    <property type="entry name" value="ATPase domain of HSP90 chaperone/DNA topoisomerase II/histidine kinase"/>
    <property type="match status" value="1"/>
</dbReference>
<comment type="catalytic activity">
    <reaction evidence="1">
        <text>ATP + protein L-histidine = ADP + protein N-phospho-L-histidine.</text>
        <dbReference type="EC" id="2.7.13.3"/>
    </reaction>
</comment>
<proteinExistence type="predicted"/>
<evidence type="ECO:0000256" key="2">
    <source>
        <dbReference type="ARBA" id="ARBA00004141"/>
    </source>
</evidence>
<evidence type="ECO:0000256" key="3">
    <source>
        <dbReference type="ARBA" id="ARBA00012438"/>
    </source>
</evidence>
<dbReference type="AlphaFoldDB" id="Q2RSN7"/>
<dbReference type="RefSeq" id="WP_011389811.1">
    <property type="nucleotide sequence ID" value="NC_007643.1"/>
</dbReference>
<keyword evidence="7 13" id="KW-0418">Kinase</keyword>
<evidence type="ECO:0000256" key="1">
    <source>
        <dbReference type="ARBA" id="ARBA00000085"/>
    </source>
</evidence>
<evidence type="ECO:0000256" key="9">
    <source>
        <dbReference type="ARBA" id="ARBA00023012"/>
    </source>
</evidence>
<dbReference type="InterPro" id="IPR050736">
    <property type="entry name" value="Sensor_HK_Regulatory"/>
</dbReference>
<dbReference type="GO" id="GO:0000155">
    <property type="term" value="F:phosphorelay sensor kinase activity"/>
    <property type="evidence" value="ECO:0007669"/>
    <property type="project" value="InterPro"/>
</dbReference>
<evidence type="ECO:0000256" key="4">
    <source>
        <dbReference type="ARBA" id="ARBA00022553"/>
    </source>
</evidence>
<dbReference type="InterPro" id="IPR036890">
    <property type="entry name" value="HATPase_C_sf"/>
</dbReference>
<dbReference type="HOGENOM" id="CLU_026913_0_0_5"/>